<comment type="caution">
    <text evidence="1">The sequence shown here is derived from an EMBL/GenBank/DDBJ whole genome shotgun (WGS) entry which is preliminary data.</text>
</comment>
<evidence type="ECO:0000313" key="2">
    <source>
        <dbReference type="Proteomes" id="UP001152531"/>
    </source>
</evidence>
<dbReference type="EMBL" id="CALSDN010000004">
    <property type="protein sequence ID" value="CAH6720510.1"/>
    <property type="molecule type" value="Genomic_DNA"/>
</dbReference>
<accession>A0ACA9Y6A3</accession>
<organism evidence="1 2">
    <name type="scientific">[Candida] jaroonii</name>
    <dbReference type="NCBI Taxonomy" id="467808"/>
    <lineage>
        <taxon>Eukaryota</taxon>
        <taxon>Fungi</taxon>
        <taxon>Dikarya</taxon>
        <taxon>Ascomycota</taxon>
        <taxon>Saccharomycotina</taxon>
        <taxon>Pichiomycetes</taxon>
        <taxon>Debaryomycetaceae</taxon>
        <taxon>Yamadazyma</taxon>
    </lineage>
</organism>
<protein>
    <submittedName>
        <fullName evidence="1">Uncharacterized protein</fullName>
    </submittedName>
</protein>
<name>A0ACA9Y6A3_9ASCO</name>
<proteinExistence type="predicted"/>
<evidence type="ECO:0000313" key="1">
    <source>
        <dbReference type="EMBL" id="CAH6720510.1"/>
    </source>
</evidence>
<gene>
    <name evidence="1" type="ORF">CLIB1444_04S01684</name>
</gene>
<reference evidence="1" key="1">
    <citation type="submission" date="2022-06" db="EMBL/GenBank/DDBJ databases">
        <authorList>
            <person name="Legras J.-L."/>
            <person name="Devillers H."/>
            <person name="Grondin C."/>
        </authorList>
    </citation>
    <scope>NUCLEOTIDE SEQUENCE</scope>
    <source>
        <strain evidence="1">CLIB 1444</strain>
    </source>
</reference>
<dbReference type="Proteomes" id="UP001152531">
    <property type="component" value="Unassembled WGS sequence"/>
</dbReference>
<sequence length="502" mass="57469">MSSTTTDTATSTSSSSPSETSTSGNFSFIGNTPSSVLFFLALGVGVFIASLFLFFTVRYFIRSKYGLHIYPVSQRSIFANSSLNTTNLSMMYHTNTELQEQLEYVRRNHFIRADVLDRRLNNRRRRRRRRRNRFAKMKKISEQQVESLFPRKTYNDWLNGGKERDYDNRNGNLQEEGYDNDSHDEQLTTRKTITTSSETEQEIQPEEIELTDLHPNSEIVEDLHFTSGTCAICLEVIEDDDIVRGLLCGHVFHADCLDPWLTKRRACCPMCKRDYYYKDENENDPNRTENSEEHEGENEDNQNEEENEGENDETLDFEVFRNDPTLRAMLHELIPIPERVRMILNDESLAHLNLEVSAQELANQKYSNIFKIIFWKIMGISKKDLFNYGVLTASHNYRLEQEIRENSNQPLPDLDTPNPEMGSIIGVDANHEITNTVQTPASGNVSENNSAGNVDAQDGSDQRSQITPRTSHSPQASEEQDLGSLGSVYTAPSTRDVVENRV</sequence>
<keyword evidence="2" id="KW-1185">Reference proteome</keyword>